<evidence type="ECO:0000256" key="6">
    <source>
        <dbReference type="ARBA" id="ARBA00023015"/>
    </source>
</evidence>
<dbReference type="OrthoDB" id="2133190at2759"/>
<evidence type="ECO:0000256" key="5">
    <source>
        <dbReference type="ARBA" id="ARBA00022989"/>
    </source>
</evidence>
<evidence type="ECO:0000256" key="4">
    <source>
        <dbReference type="ARBA" id="ARBA00022824"/>
    </source>
</evidence>
<feature type="domain" description="BHLH" evidence="11">
    <location>
        <begin position="188"/>
        <end position="238"/>
    </location>
</feature>
<evidence type="ECO:0000313" key="12">
    <source>
        <dbReference type="EMBL" id="CDW18097.1"/>
    </source>
</evidence>
<dbReference type="Pfam" id="PF00010">
    <property type="entry name" value="HLH"/>
    <property type="match status" value="1"/>
</dbReference>
<dbReference type="PANTHER" id="PTHR46062:SF1">
    <property type="entry name" value="LP12374P"/>
    <property type="match status" value="1"/>
</dbReference>
<dbReference type="CDD" id="cd11394">
    <property type="entry name" value="bHLHzip_SREBP"/>
    <property type="match status" value="1"/>
</dbReference>
<keyword evidence="3" id="KW-0812">Transmembrane</keyword>
<dbReference type="PROSITE" id="PS50888">
    <property type="entry name" value="BHLH"/>
    <property type="match status" value="1"/>
</dbReference>
<comment type="subcellular location">
    <subcellularLocation>
        <location evidence="2">Endoplasmic reticulum membrane</location>
        <topology evidence="2">Multi-pass membrane protein</topology>
    </subcellularLocation>
    <subcellularLocation>
        <location evidence="1">Nucleus</location>
    </subcellularLocation>
</comment>
<dbReference type="GO" id="GO:0000978">
    <property type="term" value="F:RNA polymerase II cis-regulatory region sequence-specific DNA binding"/>
    <property type="evidence" value="ECO:0007669"/>
    <property type="project" value="TreeGrafter"/>
</dbReference>
<keyword evidence="9" id="KW-0804">Transcription</keyword>
<organism evidence="12">
    <name type="scientific">Lepeophtheirus salmonis</name>
    <name type="common">Salmon louse</name>
    <name type="synonym">Caligus salmonis</name>
    <dbReference type="NCBI Taxonomy" id="72036"/>
    <lineage>
        <taxon>Eukaryota</taxon>
        <taxon>Metazoa</taxon>
        <taxon>Ecdysozoa</taxon>
        <taxon>Arthropoda</taxon>
        <taxon>Crustacea</taxon>
        <taxon>Multicrustacea</taxon>
        <taxon>Hexanauplia</taxon>
        <taxon>Copepoda</taxon>
        <taxon>Siphonostomatoida</taxon>
        <taxon>Caligidae</taxon>
        <taxon>Lepeophtheirus</taxon>
    </lineage>
</organism>
<dbReference type="Gene3D" id="4.10.280.10">
    <property type="entry name" value="Helix-loop-helix DNA-binding domain"/>
    <property type="match status" value="1"/>
</dbReference>
<reference evidence="12" key="1">
    <citation type="submission" date="2014-05" db="EMBL/GenBank/DDBJ databases">
        <authorList>
            <person name="Chronopoulou M."/>
        </authorList>
    </citation>
    <scope>NUCLEOTIDE SEQUENCE</scope>
    <source>
        <tissue evidence="12">Whole organism</tissue>
    </source>
</reference>
<evidence type="ECO:0000256" key="3">
    <source>
        <dbReference type="ARBA" id="ARBA00022692"/>
    </source>
</evidence>
<sequence>MSAIEDLPNFGDILGGLNTDGFDPGFPFQSMNEFCLNDTNIDSIIQGSDDQTLRGIDPSLLLLNSINSEITEKNDCTPILHNSNTTPLIIDNNNINSFCLTPSPVSPSSPLSLSNDIPSKNSVPTEVTSTNNLVFQPPNIVLQSNPDGTYTLQPILLQSPIISADTLPPENSPSLSPKFEDAAIRKPERKFAHNAIEKRYRSSINDRIVELKNIIAGEDAKLNKSAILRKAIEYIRFLQGQNIKLKQENLKLNQAIGTHLKKEIPPPKPGVYSNSEGIGSPNLDSCSEDGCGSPDPTLFSEVPVMLDKSRMALCIFLLAIFVINPFGSFLPSTKNIEQSVNFSFTGRNILSVDMPSPSWWWDKISLSSSQCIGLSIHFLLFILCMIKIYVYGEADIPQDSSNMRNYWHHRKQADHYMYKTGIAKEPEIRIHLISALDFLGRPVPSSWFEIVTSITWQTLHQILHRLGITRWFVKRSGGFKARPDKRKNIGLCRKEAALSYHHLHCAHFCANHYNDRIRGFLLGLITLNIAESAGKEISRRTLANIYTVFALRLNTILPRCLRFISKFYMYKAKKRLGISGRPENVLSWILSPTGQFFIFHRPWHFGQKCTFLTKEPRDISPLSLISHYYREERLLKALNSLVSPSSSSKVDTVISNVKEANLTNVDTSTLTTRSLRYDAMANWWGSVLVSSAHWMLNHPLEARSHCPVMTAPPMCSENEEFHPIIQAVMASFTCQRLLWSTEKSYSAILSLCNEASDELVAAIDYTERQELEDFFTKNALLLCADWILSARTHIWQKDYDFSSSGSMSSSFLSAFEKDIISLKRVANYHAVILLFICIPFSKLPSPN</sequence>
<keyword evidence="7" id="KW-0238">DNA-binding</keyword>
<dbReference type="AlphaFoldDB" id="A0A0K2SXJ9"/>
<dbReference type="SMART" id="SM00353">
    <property type="entry name" value="HLH"/>
    <property type="match status" value="1"/>
</dbReference>
<keyword evidence="10" id="KW-0539">Nucleus</keyword>
<evidence type="ECO:0000256" key="10">
    <source>
        <dbReference type="ARBA" id="ARBA00023242"/>
    </source>
</evidence>
<dbReference type="InterPro" id="IPR011598">
    <property type="entry name" value="bHLH_dom"/>
</dbReference>
<evidence type="ECO:0000256" key="9">
    <source>
        <dbReference type="ARBA" id="ARBA00023163"/>
    </source>
</evidence>
<protein>
    <recommendedName>
        <fullName evidence="11">BHLH domain-containing protein</fullName>
    </recommendedName>
</protein>
<evidence type="ECO:0000256" key="7">
    <source>
        <dbReference type="ARBA" id="ARBA00023125"/>
    </source>
</evidence>
<dbReference type="InterPro" id="IPR036638">
    <property type="entry name" value="HLH_DNA-bd_sf"/>
</dbReference>
<evidence type="ECO:0000256" key="2">
    <source>
        <dbReference type="ARBA" id="ARBA00004477"/>
    </source>
</evidence>
<proteinExistence type="predicted"/>
<dbReference type="GO" id="GO:0005789">
    <property type="term" value="C:endoplasmic reticulum membrane"/>
    <property type="evidence" value="ECO:0007669"/>
    <property type="project" value="UniProtKB-SubCell"/>
</dbReference>
<keyword evidence="6" id="KW-0805">Transcription regulation</keyword>
<keyword evidence="8" id="KW-0472">Membrane</keyword>
<keyword evidence="4" id="KW-0256">Endoplasmic reticulum</keyword>
<evidence type="ECO:0000256" key="1">
    <source>
        <dbReference type="ARBA" id="ARBA00004123"/>
    </source>
</evidence>
<dbReference type="SUPFAM" id="SSF47459">
    <property type="entry name" value="HLH, helix-loop-helix DNA-binding domain"/>
    <property type="match status" value="1"/>
</dbReference>
<evidence type="ECO:0000259" key="11">
    <source>
        <dbReference type="PROSITE" id="PS50888"/>
    </source>
</evidence>
<evidence type="ECO:0000256" key="8">
    <source>
        <dbReference type="ARBA" id="ARBA00023136"/>
    </source>
</evidence>
<dbReference type="GO" id="GO:0000981">
    <property type="term" value="F:DNA-binding transcription factor activity, RNA polymerase II-specific"/>
    <property type="evidence" value="ECO:0007669"/>
    <property type="project" value="TreeGrafter"/>
</dbReference>
<name>A0A0K2SXJ9_LEPSM</name>
<dbReference type="GO" id="GO:0046983">
    <property type="term" value="F:protein dimerization activity"/>
    <property type="evidence" value="ECO:0007669"/>
    <property type="project" value="InterPro"/>
</dbReference>
<dbReference type="EMBL" id="HACA01000736">
    <property type="protein sequence ID" value="CDW18097.1"/>
    <property type="molecule type" value="Transcribed_RNA"/>
</dbReference>
<dbReference type="GO" id="GO:0005634">
    <property type="term" value="C:nucleus"/>
    <property type="evidence" value="ECO:0007669"/>
    <property type="project" value="UniProtKB-SubCell"/>
</dbReference>
<keyword evidence="5" id="KW-1133">Transmembrane helix</keyword>
<accession>A0A0K2SXJ9</accession>
<dbReference type="PANTHER" id="PTHR46062">
    <property type="entry name" value="STEROL REGULATORY ELEMENT-BINDING PROTEIN"/>
    <property type="match status" value="1"/>
</dbReference>